<dbReference type="InterPro" id="IPR036217">
    <property type="entry name" value="MethylDNA_cys_MeTrfase_DNAb"/>
</dbReference>
<dbReference type="CDD" id="cd06445">
    <property type="entry name" value="ATase"/>
    <property type="match status" value="1"/>
</dbReference>
<dbReference type="GO" id="GO:0032259">
    <property type="term" value="P:methylation"/>
    <property type="evidence" value="ECO:0007669"/>
    <property type="project" value="UniProtKB-KW"/>
</dbReference>
<keyword evidence="2 9" id="KW-0489">Methyltransferase</keyword>
<dbReference type="PANTHER" id="PTHR10815:SF5">
    <property type="entry name" value="METHYLATED-DNA--PROTEIN-CYSTEINE METHYLTRANSFERASE"/>
    <property type="match status" value="1"/>
</dbReference>
<evidence type="ECO:0000256" key="3">
    <source>
        <dbReference type="ARBA" id="ARBA00022679"/>
    </source>
</evidence>
<dbReference type="InterPro" id="IPR036388">
    <property type="entry name" value="WH-like_DNA-bd_sf"/>
</dbReference>
<organism evidence="9 10">
    <name type="scientific">Levilactobacillus angrenensis</name>
    <dbReference type="NCBI Taxonomy" id="2486020"/>
    <lineage>
        <taxon>Bacteria</taxon>
        <taxon>Bacillati</taxon>
        <taxon>Bacillota</taxon>
        <taxon>Bacilli</taxon>
        <taxon>Lactobacillales</taxon>
        <taxon>Lactobacillaceae</taxon>
        <taxon>Levilactobacillus</taxon>
    </lineage>
</organism>
<dbReference type="GO" id="GO:0003908">
    <property type="term" value="F:methylated-DNA-[protein]-cysteine S-methyltransferase activity"/>
    <property type="evidence" value="ECO:0007669"/>
    <property type="project" value="UniProtKB-EC"/>
</dbReference>
<keyword evidence="10" id="KW-1185">Reference proteome</keyword>
<comment type="caution">
    <text evidence="9">The sequence shown here is derived from an EMBL/GenBank/DDBJ whole genome shotgun (WGS) entry which is preliminary data.</text>
</comment>
<dbReference type="PANTHER" id="PTHR10815">
    <property type="entry name" value="METHYLATED-DNA--PROTEIN-CYSTEINE METHYLTRANSFERASE"/>
    <property type="match status" value="1"/>
</dbReference>
<dbReference type="InterPro" id="IPR008332">
    <property type="entry name" value="MethylG_MeTrfase_N"/>
</dbReference>
<feature type="domain" description="Methylated-DNA-[protein]-cysteine S-methyltransferase DNA binding" evidence="7">
    <location>
        <begin position="77"/>
        <end position="160"/>
    </location>
</feature>
<dbReference type="Gene3D" id="3.30.160.70">
    <property type="entry name" value="Methylated DNA-protein cysteine methyltransferase domain"/>
    <property type="match status" value="1"/>
</dbReference>
<protein>
    <submittedName>
        <fullName evidence="9">Methylated-DNA--[protein]-cysteine S-methyltransferase</fullName>
        <ecNumber evidence="9">2.1.1.63</ecNumber>
    </submittedName>
</protein>
<gene>
    <name evidence="9" type="ORF">ACFP1M_09920</name>
</gene>
<evidence type="ECO:0000256" key="4">
    <source>
        <dbReference type="ARBA" id="ARBA00022763"/>
    </source>
</evidence>
<dbReference type="EC" id="2.1.1.63" evidence="9"/>
<sequence length="175" mass="18780">MLQKQLNTPLGPMTALSDGLSLNGLWFVDQKYYGSTLPKLTLLGQRPIFTKVQAWLDAYFAGEDPTVDFPVQPAGTPFRQAVWTQLRQIPYGEVTTYGTLATVVGDQLGHLVGAQAIGGAVGHNPISLVIPCHRVVAGDGNLTGYAGGLARKQALLRLEGQLKTNEDHVNFPGTP</sequence>
<proteinExistence type="predicted"/>
<dbReference type="SUPFAM" id="SSF53155">
    <property type="entry name" value="Methylated DNA-protein cysteine methyltransferase domain"/>
    <property type="match status" value="1"/>
</dbReference>
<dbReference type="Pfam" id="PF01035">
    <property type="entry name" value="DNA_binding_1"/>
    <property type="match status" value="1"/>
</dbReference>
<dbReference type="InterPro" id="IPR001497">
    <property type="entry name" value="MethylDNA_cys_MeTrfase_AS"/>
</dbReference>
<dbReference type="NCBIfam" id="TIGR00589">
    <property type="entry name" value="ogt"/>
    <property type="match status" value="1"/>
</dbReference>
<evidence type="ECO:0000259" key="8">
    <source>
        <dbReference type="Pfam" id="PF02870"/>
    </source>
</evidence>
<keyword evidence="3 9" id="KW-0808">Transferase</keyword>
<evidence type="ECO:0000259" key="7">
    <source>
        <dbReference type="Pfam" id="PF01035"/>
    </source>
</evidence>
<keyword evidence="4" id="KW-0227">DNA damage</keyword>
<dbReference type="Pfam" id="PF02870">
    <property type="entry name" value="Methyltransf_1N"/>
    <property type="match status" value="1"/>
</dbReference>
<dbReference type="EMBL" id="JBHSSO010000068">
    <property type="protein sequence ID" value="MFC6290486.1"/>
    <property type="molecule type" value="Genomic_DNA"/>
</dbReference>
<keyword evidence="5" id="KW-0234">DNA repair</keyword>
<dbReference type="Gene3D" id="1.10.10.10">
    <property type="entry name" value="Winged helix-like DNA-binding domain superfamily/Winged helix DNA-binding domain"/>
    <property type="match status" value="1"/>
</dbReference>
<accession>A0ABW1UCS5</accession>
<evidence type="ECO:0000256" key="6">
    <source>
        <dbReference type="ARBA" id="ARBA00049348"/>
    </source>
</evidence>
<feature type="domain" description="Methylguanine DNA methyltransferase ribonuclease-like" evidence="8">
    <location>
        <begin position="6"/>
        <end position="72"/>
    </location>
</feature>
<evidence type="ECO:0000256" key="2">
    <source>
        <dbReference type="ARBA" id="ARBA00022603"/>
    </source>
</evidence>
<comment type="catalytic activity">
    <reaction evidence="6">
        <text>a 6-O-methyl-2'-deoxyguanosine in DNA + L-cysteinyl-[protein] = S-methyl-L-cysteinyl-[protein] + a 2'-deoxyguanosine in DNA</text>
        <dbReference type="Rhea" id="RHEA:24000"/>
        <dbReference type="Rhea" id="RHEA-COMP:10131"/>
        <dbReference type="Rhea" id="RHEA-COMP:10132"/>
        <dbReference type="Rhea" id="RHEA-COMP:11367"/>
        <dbReference type="Rhea" id="RHEA-COMP:11368"/>
        <dbReference type="ChEBI" id="CHEBI:29950"/>
        <dbReference type="ChEBI" id="CHEBI:82612"/>
        <dbReference type="ChEBI" id="CHEBI:85445"/>
        <dbReference type="ChEBI" id="CHEBI:85448"/>
        <dbReference type="EC" id="2.1.1.63"/>
    </reaction>
</comment>
<dbReference type="SUPFAM" id="SSF46767">
    <property type="entry name" value="Methylated DNA-protein cysteine methyltransferase, C-terminal domain"/>
    <property type="match status" value="1"/>
</dbReference>
<evidence type="ECO:0000256" key="1">
    <source>
        <dbReference type="ARBA" id="ARBA00001286"/>
    </source>
</evidence>
<dbReference type="RefSeq" id="WP_125576088.1">
    <property type="nucleotide sequence ID" value="NZ_JBHSSO010000068.1"/>
</dbReference>
<dbReference type="PROSITE" id="PS00374">
    <property type="entry name" value="MGMT"/>
    <property type="match status" value="1"/>
</dbReference>
<name>A0ABW1UCS5_9LACO</name>
<evidence type="ECO:0000313" key="9">
    <source>
        <dbReference type="EMBL" id="MFC6290486.1"/>
    </source>
</evidence>
<dbReference type="InterPro" id="IPR014048">
    <property type="entry name" value="MethylDNA_cys_MeTrfase_DNA-bd"/>
</dbReference>
<evidence type="ECO:0000256" key="5">
    <source>
        <dbReference type="ARBA" id="ARBA00023204"/>
    </source>
</evidence>
<dbReference type="Proteomes" id="UP001596258">
    <property type="component" value="Unassembled WGS sequence"/>
</dbReference>
<comment type="catalytic activity">
    <reaction evidence="1">
        <text>a 4-O-methyl-thymidine in DNA + L-cysteinyl-[protein] = a thymidine in DNA + S-methyl-L-cysteinyl-[protein]</text>
        <dbReference type="Rhea" id="RHEA:53428"/>
        <dbReference type="Rhea" id="RHEA-COMP:10131"/>
        <dbReference type="Rhea" id="RHEA-COMP:10132"/>
        <dbReference type="Rhea" id="RHEA-COMP:13555"/>
        <dbReference type="Rhea" id="RHEA-COMP:13556"/>
        <dbReference type="ChEBI" id="CHEBI:29950"/>
        <dbReference type="ChEBI" id="CHEBI:82612"/>
        <dbReference type="ChEBI" id="CHEBI:137386"/>
        <dbReference type="ChEBI" id="CHEBI:137387"/>
        <dbReference type="EC" id="2.1.1.63"/>
    </reaction>
</comment>
<dbReference type="InterPro" id="IPR036631">
    <property type="entry name" value="MGMT_N_sf"/>
</dbReference>
<reference evidence="10" key="1">
    <citation type="journal article" date="2019" name="Int. J. Syst. Evol. Microbiol.">
        <title>The Global Catalogue of Microorganisms (GCM) 10K type strain sequencing project: providing services to taxonomists for standard genome sequencing and annotation.</title>
        <authorList>
            <consortium name="The Broad Institute Genomics Platform"/>
            <consortium name="The Broad Institute Genome Sequencing Center for Infectious Disease"/>
            <person name="Wu L."/>
            <person name="Ma J."/>
        </authorList>
    </citation>
    <scope>NUCLEOTIDE SEQUENCE [LARGE SCALE GENOMIC DNA]</scope>
    <source>
        <strain evidence="10">CCM 8893</strain>
    </source>
</reference>
<evidence type="ECO:0000313" key="10">
    <source>
        <dbReference type="Proteomes" id="UP001596258"/>
    </source>
</evidence>